<gene>
    <name evidence="1" type="ORF">CEXT_508931</name>
</gene>
<dbReference type="EMBL" id="BPLR01002013">
    <property type="protein sequence ID" value="GIX69004.1"/>
    <property type="molecule type" value="Genomic_DNA"/>
</dbReference>
<organism evidence="1 2">
    <name type="scientific">Caerostris extrusa</name>
    <name type="common">Bark spider</name>
    <name type="synonym">Caerostris bankana</name>
    <dbReference type="NCBI Taxonomy" id="172846"/>
    <lineage>
        <taxon>Eukaryota</taxon>
        <taxon>Metazoa</taxon>
        <taxon>Ecdysozoa</taxon>
        <taxon>Arthropoda</taxon>
        <taxon>Chelicerata</taxon>
        <taxon>Arachnida</taxon>
        <taxon>Araneae</taxon>
        <taxon>Araneomorphae</taxon>
        <taxon>Entelegynae</taxon>
        <taxon>Araneoidea</taxon>
        <taxon>Araneidae</taxon>
        <taxon>Caerostris</taxon>
    </lineage>
</organism>
<dbReference type="Proteomes" id="UP001054945">
    <property type="component" value="Unassembled WGS sequence"/>
</dbReference>
<protein>
    <submittedName>
        <fullName evidence="1">Uncharacterized protein</fullName>
    </submittedName>
</protein>
<comment type="caution">
    <text evidence="1">The sequence shown here is derived from an EMBL/GenBank/DDBJ whole genome shotgun (WGS) entry which is preliminary data.</text>
</comment>
<proteinExistence type="predicted"/>
<name>A0AAV4MAE4_CAEEX</name>
<evidence type="ECO:0000313" key="1">
    <source>
        <dbReference type="EMBL" id="GIX69004.1"/>
    </source>
</evidence>
<sequence>MELFPAMIYGPPEQRHPHILRTMLGTVPEPPTLSALHRALQLNALTWARVRIHHPMFLPWPINRAIIVNKDDERCL</sequence>
<dbReference type="AlphaFoldDB" id="A0AAV4MAE4"/>
<keyword evidence="2" id="KW-1185">Reference proteome</keyword>
<accession>A0AAV4MAE4</accession>
<evidence type="ECO:0000313" key="2">
    <source>
        <dbReference type="Proteomes" id="UP001054945"/>
    </source>
</evidence>
<reference evidence="1 2" key="1">
    <citation type="submission" date="2021-06" db="EMBL/GenBank/DDBJ databases">
        <title>Caerostris extrusa draft genome.</title>
        <authorList>
            <person name="Kono N."/>
            <person name="Arakawa K."/>
        </authorList>
    </citation>
    <scope>NUCLEOTIDE SEQUENCE [LARGE SCALE GENOMIC DNA]</scope>
</reference>